<comment type="caution">
    <text evidence="2">The sequence shown here is derived from an EMBL/GenBank/DDBJ whole genome shotgun (WGS) entry which is preliminary data.</text>
</comment>
<accession>A0A7J7I8S6</accession>
<evidence type="ECO:0000313" key="3">
    <source>
        <dbReference type="Proteomes" id="UP000593564"/>
    </source>
</evidence>
<evidence type="ECO:0000256" key="1">
    <source>
        <dbReference type="SAM" id="SignalP"/>
    </source>
</evidence>
<dbReference type="EMBL" id="JACBKZ010000001">
    <property type="protein sequence ID" value="KAF5960578.1"/>
    <property type="molecule type" value="Genomic_DNA"/>
</dbReference>
<evidence type="ECO:0000313" key="2">
    <source>
        <dbReference type="EMBL" id="KAF5960578.1"/>
    </source>
</evidence>
<gene>
    <name evidence="2" type="ORF">HYC85_001787</name>
</gene>
<feature type="chain" id="PRO_5029628185" evidence="1">
    <location>
        <begin position="26"/>
        <end position="69"/>
    </location>
</feature>
<keyword evidence="1" id="KW-0732">Signal</keyword>
<dbReference type="Proteomes" id="UP000593564">
    <property type="component" value="Unassembled WGS sequence"/>
</dbReference>
<organism evidence="2 3">
    <name type="scientific">Camellia sinensis</name>
    <name type="common">Tea plant</name>
    <name type="synonym">Thea sinensis</name>
    <dbReference type="NCBI Taxonomy" id="4442"/>
    <lineage>
        <taxon>Eukaryota</taxon>
        <taxon>Viridiplantae</taxon>
        <taxon>Streptophyta</taxon>
        <taxon>Embryophyta</taxon>
        <taxon>Tracheophyta</taxon>
        <taxon>Spermatophyta</taxon>
        <taxon>Magnoliopsida</taxon>
        <taxon>eudicotyledons</taxon>
        <taxon>Gunneridae</taxon>
        <taxon>Pentapetalae</taxon>
        <taxon>asterids</taxon>
        <taxon>Ericales</taxon>
        <taxon>Theaceae</taxon>
        <taxon>Camellia</taxon>
    </lineage>
</organism>
<reference evidence="3" key="1">
    <citation type="journal article" date="2020" name="Nat. Commun.">
        <title>Genome assembly of wild tea tree DASZ reveals pedigree and selection history of tea varieties.</title>
        <authorList>
            <person name="Zhang W."/>
            <person name="Zhang Y."/>
            <person name="Qiu H."/>
            <person name="Guo Y."/>
            <person name="Wan H."/>
            <person name="Zhang X."/>
            <person name="Scossa F."/>
            <person name="Alseekh S."/>
            <person name="Zhang Q."/>
            <person name="Wang P."/>
            <person name="Xu L."/>
            <person name="Schmidt M.H."/>
            <person name="Jia X."/>
            <person name="Li D."/>
            <person name="Zhu A."/>
            <person name="Guo F."/>
            <person name="Chen W."/>
            <person name="Ni D."/>
            <person name="Usadel B."/>
            <person name="Fernie A.R."/>
            <person name="Wen W."/>
        </authorList>
    </citation>
    <scope>NUCLEOTIDE SEQUENCE [LARGE SCALE GENOMIC DNA]</scope>
    <source>
        <strain evidence="3">cv. G240</strain>
    </source>
</reference>
<dbReference type="AlphaFoldDB" id="A0A7J7I8S6"/>
<keyword evidence="3" id="KW-1185">Reference proteome</keyword>
<reference evidence="2 3" key="2">
    <citation type="submission" date="2020-07" db="EMBL/GenBank/DDBJ databases">
        <title>Genome assembly of wild tea tree DASZ reveals pedigree and selection history of tea varieties.</title>
        <authorList>
            <person name="Zhang W."/>
        </authorList>
    </citation>
    <scope>NUCLEOTIDE SEQUENCE [LARGE SCALE GENOMIC DNA]</scope>
    <source>
        <strain evidence="3">cv. G240</strain>
        <tissue evidence="2">Leaf</tissue>
    </source>
</reference>
<protein>
    <submittedName>
        <fullName evidence="2">Uncharacterized protein</fullName>
    </submittedName>
</protein>
<feature type="signal peptide" evidence="1">
    <location>
        <begin position="1"/>
        <end position="25"/>
    </location>
</feature>
<name>A0A7J7I8S6_CAMSI</name>
<sequence length="69" mass="7716">MKNKLKVELILVVVLSVMDWKESSWYTIESLLGDLNMKSPTSSVRSGSSCRAKTIIPFFAAPKQNLQAE</sequence>
<proteinExistence type="predicted"/>